<keyword evidence="4 6" id="KW-0808">Transferase</keyword>
<name>A0A5C6DXZ9_9BACT</name>
<feature type="binding site" evidence="6">
    <location>
        <position position="76"/>
    </location>
    <ligand>
        <name>S-adenosyl-L-methionine</name>
        <dbReference type="ChEBI" id="CHEBI:59789"/>
    </ligand>
</feature>
<evidence type="ECO:0000313" key="9">
    <source>
        <dbReference type="Proteomes" id="UP000315471"/>
    </source>
</evidence>
<evidence type="ECO:0000256" key="5">
    <source>
        <dbReference type="ARBA" id="ARBA00022691"/>
    </source>
</evidence>
<comment type="similarity">
    <text evidence="6">Belongs to the methyltransferase superfamily. RNA methyltransferase RsmG family.</text>
</comment>
<dbReference type="SUPFAM" id="SSF53335">
    <property type="entry name" value="S-adenosyl-L-methionine-dependent methyltransferases"/>
    <property type="match status" value="1"/>
</dbReference>
<feature type="binding site" evidence="6">
    <location>
        <begin position="126"/>
        <end position="127"/>
    </location>
    <ligand>
        <name>S-adenosyl-L-methionine</name>
        <dbReference type="ChEBI" id="CHEBI:59789"/>
    </ligand>
</feature>
<dbReference type="OrthoDB" id="9808773at2"/>
<feature type="binding site" evidence="6">
    <location>
        <position position="141"/>
    </location>
    <ligand>
        <name>S-adenosyl-L-methionine</name>
        <dbReference type="ChEBI" id="CHEBI:59789"/>
    </ligand>
</feature>
<evidence type="ECO:0000256" key="7">
    <source>
        <dbReference type="SAM" id="MobiDB-lite"/>
    </source>
</evidence>
<dbReference type="Pfam" id="PF02527">
    <property type="entry name" value="GidB"/>
    <property type="match status" value="1"/>
</dbReference>
<dbReference type="GO" id="GO:0005829">
    <property type="term" value="C:cytosol"/>
    <property type="evidence" value="ECO:0007669"/>
    <property type="project" value="TreeGrafter"/>
</dbReference>
<proteinExistence type="inferred from homology"/>
<dbReference type="RefSeq" id="WP_146600302.1">
    <property type="nucleotide sequence ID" value="NZ_SJPY01000004.1"/>
</dbReference>
<keyword evidence="1 6" id="KW-0963">Cytoplasm</keyword>
<evidence type="ECO:0000313" key="8">
    <source>
        <dbReference type="EMBL" id="TWU41502.1"/>
    </source>
</evidence>
<keyword evidence="2 6" id="KW-0698">rRNA processing</keyword>
<comment type="caution">
    <text evidence="8">The sequence shown here is derived from an EMBL/GenBank/DDBJ whole genome shotgun (WGS) entry which is preliminary data.</text>
</comment>
<dbReference type="PANTHER" id="PTHR31760">
    <property type="entry name" value="S-ADENOSYL-L-METHIONINE-DEPENDENT METHYLTRANSFERASES SUPERFAMILY PROTEIN"/>
    <property type="match status" value="1"/>
</dbReference>
<dbReference type="InterPro" id="IPR029063">
    <property type="entry name" value="SAM-dependent_MTases_sf"/>
</dbReference>
<evidence type="ECO:0000256" key="6">
    <source>
        <dbReference type="HAMAP-Rule" id="MF_00074"/>
    </source>
</evidence>
<dbReference type="HAMAP" id="MF_00074">
    <property type="entry name" value="16SrRNA_methyltr_G"/>
    <property type="match status" value="1"/>
</dbReference>
<feature type="region of interest" description="Disordered" evidence="7">
    <location>
        <begin position="205"/>
        <end position="230"/>
    </location>
</feature>
<dbReference type="EC" id="2.1.1.-" evidence="6"/>
<sequence>MSLDPDFASALVSHSMEIDETIALKLQQYVEVMWRMNEQLNLTRHTTWDLFVGRDLRDCLQLAPLLEPGEEVLDLGSGNGIPGIPLSILRSDIEVSLAESVTKRANALGEIVEQLEIPVPVYGARGEDLLEDFRFTTVVSRAVGSIAKFCRWVEPHWGSVDRLLLIKGPRWVQERGEARHLGALANLQIRRVAIYPLGIDDVKSELDDSSGREPSLQSEPNSDTAPGEGVILQIWPSGKRGAKYN</sequence>
<protein>
    <recommendedName>
        <fullName evidence="6">Ribosomal RNA small subunit methyltransferase G</fullName>
        <ecNumber evidence="6">2.1.1.-</ecNumber>
    </recommendedName>
    <alternativeName>
        <fullName evidence="6">16S rRNA 7-methylguanosine methyltransferase</fullName>
        <shortName evidence="6">16S rRNA m7G methyltransferase</shortName>
    </alternativeName>
</protein>
<keyword evidence="3 6" id="KW-0489">Methyltransferase</keyword>
<organism evidence="8 9">
    <name type="scientific">Novipirellula aureliae</name>
    <dbReference type="NCBI Taxonomy" id="2527966"/>
    <lineage>
        <taxon>Bacteria</taxon>
        <taxon>Pseudomonadati</taxon>
        <taxon>Planctomycetota</taxon>
        <taxon>Planctomycetia</taxon>
        <taxon>Pirellulales</taxon>
        <taxon>Pirellulaceae</taxon>
        <taxon>Novipirellula</taxon>
    </lineage>
</organism>
<gene>
    <name evidence="6 8" type="primary">rsmG</name>
    <name evidence="8" type="ORF">Q31b_29510</name>
</gene>
<comment type="function">
    <text evidence="6">Specifically methylates the N7 position of a guanine in 16S rRNA.</text>
</comment>
<dbReference type="PANTHER" id="PTHR31760:SF0">
    <property type="entry name" value="S-ADENOSYL-L-METHIONINE-DEPENDENT METHYLTRANSFERASES SUPERFAMILY PROTEIN"/>
    <property type="match status" value="1"/>
</dbReference>
<feature type="compositionally biased region" description="Polar residues" evidence="7">
    <location>
        <begin position="215"/>
        <end position="224"/>
    </location>
</feature>
<evidence type="ECO:0000256" key="1">
    <source>
        <dbReference type="ARBA" id="ARBA00022490"/>
    </source>
</evidence>
<comment type="subcellular location">
    <subcellularLocation>
        <location evidence="6">Cytoplasm</location>
    </subcellularLocation>
</comment>
<evidence type="ECO:0000256" key="2">
    <source>
        <dbReference type="ARBA" id="ARBA00022552"/>
    </source>
</evidence>
<accession>A0A5C6DXZ9</accession>
<comment type="caution">
    <text evidence="6">Lacks conserved residue(s) required for the propagation of feature annotation.</text>
</comment>
<dbReference type="Gene3D" id="3.40.50.150">
    <property type="entry name" value="Vaccinia Virus protein VP39"/>
    <property type="match status" value="1"/>
</dbReference>
<dbReference type="Proteomes" id="UP000315471">
    <property type="component" value="Unassembled WGS sequence"/>
</dbReference>
<evidence type="ECO:0000256" key="4">
    <source>
        <dbReference type="ARBA" id="ARBA00022679"/>
    </source>
</evidence>
<dbReference type="InterPro" id="IPR003682">
    <property type="entry name" value="rRNA_ssu_MeTfrase_G"/>
</dbReference>
<evidence type="ECO:0000256" key="3">
    <source>
        <dbReference type="ARBA" id="ARBA00022603"/>
    </source>
</evidence>
<dbReference type="GO" id="GO:0070043">
    <property type="term" value="F:rRNA (guanine-N7-)-methyltransferase activity"/>
    <property type="evidence" value="ECO:0007669"/>
    <property type="project" value="UniProtKB-UniRule"/>
</dbReference>
<reference evidence="8 9" key="1">
    <citation type="submission" date="2019-02" db="EMBL/GenBank/DDBJ databases">
        <title>Deep-cultivation of Planctomycetes and their phenomic and genomic characterization uncovers novel biology.</title>
        <authorList>
            <person name="Wiegand S."/>
            <person name="Jogler M."/>
            <person name="Boedeker C."/>
            <person name="Pinto D."/>
            <person name="Vollmers J."/>
            <person name="Rivas-Marin E."/>
            <person name="Kohn T."/>
            <person name="Peeters S.H."/>
            <person name="Heuer A."/>
            <person name="Rast P."/>
            <person name="Oberbeckmann S."/>
            <person name="Bunk B."/>
            <person name="Jeske O."/>
            <person name="Meyerdierks A."/>
            <person name="Storesund J.E."/>
            <person name="Kallscheuer N."/>
            <person name="Luecker S."/>
            <person name="Lage O.M."/>
            <person name="Pohl T."/>
            <person name="Merkel B.J."/>
            <person name="Hornburger P."/>
            <person name="Mueller R.-W."/>
            <person name="Bruemmer F."/>
            <person name="Labrenz M."/>
            <person name="Spormann A.M."/>
            <person name="Op Den Camp H."/>
            <person name="Overmann J."/>
            <person name="Amann R."/>
            <person name="Jetten M.S.M."/>
            <person name="Mascher T."/>
            <person name="Medema M.H."/>
            <person name="Devos D.P."/>
            <person name="Kaster A.-K."/>
            <person name="Ovreas L."/>
            <person name="Rohde M."/>
            <person name="Galperin M.Y."/>
            <person name="Jogler C."/>
        </authorList>
    </citation>
    <scope>NUCLEOTIDE SEQUENCE [LARGE SCALE GENOMIC DNA]</scope>
    <source>
        <strain evidence="8 9">Q31b</strain>
    </source>
</reference>
<keyword evidence="5 6" id="KW-0949">S-adenosyl-L-methionine</keyword>
<dbReference type="EMBL" id="SJPY01000004">
    <property type="protein sequence ID" value="TWU41502.1"/>
    <property type="molecule type" value="Genomic_DNA"/>
</dbReference>
<dbReference type="AlphaFoldDB" id="A0A5C6DXZ9"/>
<keyword evidence="9" id="KW-1185">Reference proteome</keyword>